<dbReference type="GO" id="GO:0051493">
    <property type="term" value="P:regulation of cytoskeleton organization"/>
    <property type="evidence" value="ECO:0007669"/>
    <property type="project" value="TreeGrafter"/>
</dbReference>
<feature type="region of interest" description="Disordered" evidence="1">
    <location>
        <begin position="926"/>
        <end position="964"/>
    </location>
</feature>
<dbReference type="EMBL" id="JAECZO010000039">
    <property type="protein sequence ID" value="KAK7194600.1"/>
    <property type="molecule type" value="Genomic_DNA"/>
</dbReference>
<keyword evidence="4" id="KW-1185">Reference proteome</keyword>
<dbReference type="GO" id="GO:0005930">
    <property type="term" value="C:axoneme"/>
    <property type="evidence" value="ECO:0007669"/>
    <property type="project" value="TreeGrafter"/>
</dbReference>
<proteinExistence type="predicted"/>
<dbReference type="Pfam" id="PF06294">
    <property type="entry name" value="CH_2"/>
    <property type="match status" value="1"/>
</dbReference>
<dbReference type="InterPro" id="IPR036872">
    <property type="entry name" value="CH_dom_sf"/>
</dbReference>
<evidence type="ECO:0000256" key="1">
    <source>
        <dbReference type="SAM" id="MobiDB-lite"/>
    </source>
</evidence>
<dbReference type="Gene3D" id="1.10.418.10">
    <property type="entry name" value="Calponin-like domain"/>
    <property type="match status" value="1"/>
</dbReference>
<name>A0AAW0ENV3_9TRYP</name>
<accession>A0AAW0ENV3</accession>
<protein>
    <recommendedName>
        <fullName evidence="2">CH-like domain-containing protein</fullName>
    </recommendedName>
</protein>
<evidence type="ECO:0000259" key="2">
    <source>
        <dbReference type="Pfam" id="PF06294"/>
    </source>
</evidence>
<feature type="region of interest" description="Disordered" evidence="1">
    <location>
        <begin position="1133"/>
        <end position="1163"/>
    </location>
</feature>
<feature type="region of interest" description="Disordered" evidence="1">
    <location>
        <begin position="382"/>
        <end position="404"/>
    </location>
</feature>
<dbReference type="Proteomes" id="UP001430356">
    <property type="component" value="Unassembled WGS sequence"/>
</dbReference>
<evidence type="ECO:0000313" key="3">
    <source>
        <dbReference type="EMBL" id="KAK7194600.1"/>
    </source>
</evidence>
<dbReference type="InterPro" id="IPR052111">
    <property type="entry name" value="Spermatogenesis_Ciliary_MAP"/>
</dbReference>
<feature type="region of interest" description="Disordered" evidence="1">
    <location>
        <begin position="630"/>
        <end position="664"/>
    </location>
</feature>
<reference evidence="3 4" key="1">
    <citation type="journal article" date="2021" name="MBio">
        <title>A New Model Trypanosomatid, Novymonas esmeraldas: Genomic Perception of Its 'Candidatus Pandoraea novymonadis' Endosymbiont.</title>
        <authorList>
            <person name="Zakharova A."/>
            <person name="Saura A."/>
            <person name="Butenko A."/>
            <person name="Podesvova L."/>
            <person name="Warmusova S."/>
            <person name="Kostygov A.Y."/>
            <person name="Nenarokova A."/>
            <person name="Lukes J."/>
            <person name="Opperdoes F.R."/>
            <person name="Yurchenko V."/>
        </authorList>
    </citation>
    <scope>NUCLEOTIDE SEQUENCE [LARGE SCALE GENOMIC DNA]</scope>
    <source>
        <strain evidence="3 4">E262AT.01</strain>
    </source>
</reference>
<feature type="domain" description="CH-like" evidence="2">
    <location>
        <begin position="51"/>
        <end position="144"/>
    </location>
</feature>
<dbReference type="PANTHER" id="PTHR12509">
    <property type="entry name" value="SPERMATOGENESIS-ASSOCIATED 4-RELATED"/>
    <property type="match status" value="1"/>
</dbReference>
<gene>
    <name evidence="3" type="ORF">NESM_000378400</name>
</gene>
<comment type="caution">
    <text evidence="3">The sequence shown here is derived from an EMBL/GenBank/DDBJ whole genome shotgun (WGS) entry which is preliminary data.</text>
</comment>
<dbReference type="InterPro" id="IPR010441">
    <property type="entry name" value="CH_2"/>
</dbReference>
<feature type="compositionally biased region" description="Low complexity" evidence="1">
    <location>
        <begin position="636"/>
        <end position="664"/>
    </location>
</feature>
<evidence type="ECO:0000313" key="4">
    <source>
        <dbReference type="Proteomes" id="UP001430356"/>
    </source>
</evidence>
<dbReference type="GO" id="GO:0008017">
    <property type="term" value="F:microtubule binding"/>
    <property type="evidence" value="ECO:0007669"/>
    <property type="project" value="TreeGrafter"/>
</dbReference>
<organism evidence="3 4">
    <name type="scientific">Novymonas esmeraldas</name>
    <dbReference type="NCBI Taxonomy" id="1808958"/>
    <lineage>
        <taxon>Eukaryota</taxon>
        <taxon>Discoba</taxon>
        <taxon>Euglenozoa</taxon>
        <taxon>Kinetoplastea</taxon>
        <taxon>Metakinetoplastina</taxon>
        <taxon>Trypanosomatida</taxon>
        <taxon>Trypanosomatidae</taxon>
        <taxon>Novymonas</taxon>
    </lineage>
</organism>
<sequence length="1330" mass="132884">MAHASVSAAGSVGRHSAATVTATAAKEHSITGAAAPTQQPRTGVALPREIVAWLQSLQLSSSVTYPRRDLASGYVVAHICARYWPNVPLHSFENKSSAASKQGNWFVLHKVMRKHGVEVSKSMVHGMMSGAGDYAEAFLQQLYTALTGKHVDTEAVPLEDALPTVLTSEVPVYVPTSTGGAAARTRYGAGAAAAAGTRPSMHVDSRGGVLGRREKAVSLVGPTAAVGAMGSGKDPRSAAPALLPPLPPPPPMPTHVSAVAALALASSTSSPPPPLDGAAAATGKPLLNVSVRAAGQVSTVLPMQHTTTTMAAAAGGDAAATGGGGARTPARDSSQAGAWFCLKVRDAVPAEALESLMDIDAAAGRGSASLPATLRWLSAAPTRADEDEDGDASTPTSAGGGAAVDSQEVQQALVRVGVWQAVLAALPELAQLLLYHGGHGLDVLVDSVFSTVADTQARRGSGESGSGLSHNFVRSALHFSTVLLATLSDLNIHHAVACFNTYFAASPTFARALRGLRWSLAADYAELLTAVLPANRRLAAPLLSSLWVTIECAVRDSAAEEEEEEAAKDAAVDGVVGTTDAADVCLLVLLRAVLTSLTPLCTGASPTRVPAAAAAVAAAAASTAAASMGGYSQADAGGRATTNTGRRTAPRSGRGAAGAVAAPTTAPDAVSSALVQLAQERSAAALQQAVARRGRTAAASTALEEAAAALAVDVLRVEPHISPIAGGAFFDVCNALFPTTAAEACDAGSTSRPASPTLSVLRARWVRWCLQQRFDLGLSCHTAAVSAERTPAAAAAAAAAAPGAASTPSSSNPHQHLPRISYASVSFGLRDGGDRRATALAAAPTQEVWVDSHEMRALLTAVDVLSRELTTTTQTPSSTAGAVGAEGDEAAAAAATPTTAEAQARVLVACALAESLPFLPARYKTEPRRSGGGGAAAAAAAAADEAAEGRPSPNTAESPRTAADRDVCADDAAEAALDVLVREASPAQLRAIVGATSAAESHGGAAAVRWLNSAVVGPLAPPGLLVVESDALLLVTAALNALSGGGGSGSDLGSGAVPSASFSAAAEKEVRRIGSGGAAGAAVGVGVGGGGVRRLAARAAVIAREGHVEARTAERVRWLALLLVEGRSAGGGSAPLLPARQRADGSSGGGGGASRRSPSSVREDVGVAATPALEAALAQWQSLLSRCGEDVLLVIQAASLRLRQRGGVGGGAAAAANGQASGADGRDAAAAAAAVAAHMVEAVGTELLALARMAERVACGLWRELAPLMATAAPGAAKADAERRLHSTAAPSAGTNMSALGGPLFSFVDGVTHEEVASAVAWLCGITTGA</sequence>
<dbReference type="PANTHER" id="PTHR12509:SF8">
    <property type="entry name" value="SPERMATOGENESIS-ASSOCIATED PROTEIN 4"/>
    <property type="match status" value="1"/>
</dbReference>